<dbReference type="EMBL" id="CP090958">
    <property type="protein sequence ID" value="WGW13016.1"/>
    <property type="molecule type" value="Genomic_DNA"/>
</dbReference>
<evidence type="ECO:0000256" key="7">
    <source>
        <dbReference type="SAM" id="MobiDB-lite"/>
    </source>
</evidence>
<keyword evidence="11" id="KW-1185">Reference proteome</keyword>
<evidence type="ECO:0000313" key="11">
    <source>
        <dbReference type="Proteomes" id="UP001209083"/>
    </source>
</evidence>
<feature type="domain" description="ABC3 transporter permease C-terminal" evidence="9">
    <location>
        <begin position="738"/>
        <end position="856"/>
    </location>
</feature>
<evidence type="ECO:0000256" key="3">
    <source>
        <dbReference type="ARBA" id="ARBA00022692"/>
    </source>
</evidence>
<evidence type="ECO:0000256" key="2">
    <source>
        <dbReference type="ARBA" id="ARBA00022475"/>
    </source>
</evidence>
<dbReference type="InterPro" id="IPR003838">
    <property type="entry name" value="ABC3_permease_C"/>
</dbReference>
<feature type="transmembrane region" description="Helical" evidence="8">
    <location>
        <begin position="16"/>
        <end position="36"/>
    </location>
</feature>
<feature type="transmembrane region" description="Helical" evidence="8">
    <location>
        <begin position="329"/>
        <end position="354"/>
    </location>
</feature>
<dbReference type="PANTHER" id="PTHR30572:SF4">
    <property type="entry name" value="ABC TRANSPORTER PERMEASE YTRF"/>
    <property type="match status" value="1"/>
</dbReference>
<sequence>MKTATWAQLRANIPRLLAAAVAIILSVGFIVGTLTLSDTFNQTVEKAFTATLAKSDVTVTPEETTPEQQPSDAAATKESAAAEKYLSALRSTEGVDTAGALYQSYAELRFGTKRTYAELTALPAERLRWQQLASGDWPRTADQLTVDKDTAMAQSVGVGDSVTLLKSEIDAESGALKETPVDLTIIGITKPEGSVINSGAATVGMTEAGLKEVFPDLTPISYGVAGAGSSDTDLATSVSYALDQAGLGSAQVQTRQEALAEKLDQVVGSTQILTTVVLVFGFIALLVAGIVIANTFQVLVAQRTRELALLRCIGADAGQVRRSVLTESLVLGLAASALGVLVGYGLASGVALWSRMANSGIQLGTAQLSVASISIGMVVGVVVTVGAALSPARRATRVRPLAALRPADEVDVKSKRGMVRLIIAFLMIVVGIVGLIAGALKVGITLALPAGALTFLGLLLASSLLIPLAVRAVGMLVSWTGVPGKLAALNAVRNPGRTAATAAALLVGVTLVGMMIVGSASVRTSVQNQIDERRPVDLWVQTTNPDGLTENQLSAAATEPDVRESVVLDGTPVSFGTEDSAADSTEASTDSPLIALGAPASDIQKVAHSGGLVPKPGQLLVNPITLNELGIANQTVKTGSSIAVTAGHDTIELTIKHENRVPDGVIMVAPGDLTRLDSTPTAQQVWLELDPDLSSSEIQSVQSNIMSHGDELSVYGGAAERAIYGEVLDMLLLVVLCLLAIAVVIALVGVGNTMALSVLERRRESALLRAMGLTKGQLRGMLAIEAVLVAAVAAVLGVIFGVFFAWAGAASILMETDITASLSIPWAQIGTVVAVAAIAGLLASVLPARRATKMTPVEGLAVD</sequence>
<evidence type="ECO:0000256" key="8">
    <source>
        <dbReference type="SAM" id="Phobius"/>
    </source>
</evidence>
<feature type="region of interest" description="Disordered" evidence="7">
    <location>
        <begin position="58"/>
        <end position="77"/>
    </location>
</feature>
<proteinExistence type="inferred from homology"/>
<dbReference type="RefSeq" id="WP_349639824.1">
    <property type="nucleotide sequence ID" value="NZ_CP090958.1"/>
</dbReference>
<dbReference type="InterPro" id="IPR050250">
    <property type="entry name" value="Macrolide_Exporter_MacB"/>
</dbReference>
<accession>A0ABY8QXR2</accession>
<keyword evidence="4 8" id="KW-1133">Transmembrane helix</keyword>
<dbReference type="Proteomes" id="UP001209083">
    <property type="component" value="Chromosome"/>
</dbReference>
<gene>
    <name evidence="10" type="ORF">LWF01_04370</name>
</gene>
<dbReference type="Pfam" id="PF02687">
    <property type="entry name" value="FtsX"/>
    <property type="match status" value="2"/>
</dbReference>
<keyword evidence="5 8" id="KW-0472">Membrane</keyword>
<name>A0ABY8QXR2_9MICO</name>
<feature type="transmembrane region" description="Helical" evidence="8">
    <location>
        <begin position="826"/>
        <end position="846"/>
    </location>
</feature>
<dbReference type="PANTHER" id="PTHR30572">
    <property type="entry name" value="MEMBRANE COMPONENT OF TRANSPORTER-RELATED"/>
    <property type="match status" value="1"/>
</dbReference>
<feature type="transmembrane region" description="Helical" evidence="8">
    <location>
        <begin position="780"/>
        <end position="806"/>
    </location>
</feature>
<feature type="transmembrane region" description="Helical" evidence="8">
    <location>
        <begin position="730"/>
        <end position="759"/>
    </location>
</feature>
<organism evidence="10 11">
    <name type="scientific">Saxibacter everestensis</name>
    <dbReference type="NCBI Taxonomy" id="2909229"/>
    <lineage>
        <taxon>Bacteria</taxon>
        <taxon>Bacillati</taxon>
        <taxon>Actinomycetota</taxon>
        <taxon>Actinomycetes</taxon>
        <taxon>Micrococcales</taxon>
        <taxon>Brevibacteriaceae</taxon>
        <taxon>Saxibacter</taxon>
    </lineage>
</organism>
<keyword evidence="2" id="KW-1003">Cell membrane</keyword>
<evidence type="ECO:0000256" key="5">
    <source>
        <dbReference type="ARBA" id="ARBA00023136"/>
    </source>
</evidence>
<feature type="transmembrane region" description="Helical" evidence="8">
    <location>
        <begin position="498"/>
        <end position="520"/>
    </location>
</feature>
<comment type="subcellular location">
    <subcellularLocation>
        <location evidence="1">Cell membrane</location>
        <topology evidence="1">Multi-pass membrane protein</topology>
    </subcellularLocation>
</comment>
<evidence type="ECO:0000256" key="4">
    <source>
        <dbReference type="ARBA" id="ARBA00022989"/>
    </source>
</evidence>
<evidence type="ECO:0000259" key="9">
    <source>
        <dbReference type="Pfam" id="PF02687"/>
    </source>
</evidence>
<evidence type="ECO:0000313" key="10">
    <source>
        <dbReference type="EMBL" id="WGW13016.1"/>
    </source>
</evidence>
<feature type="transmembrane region" description="Helical" evidence="8">
    <location>
        <begin position="272"/>
        <end position="296"/>
    </location>
</feature>
<reference evidence="10 11" key="1">
    <citation type="submission" date="2023-05" db="EMBL/GenBank/DDBJ databases">
        <title>Lithophilousrod everest ZFBP1038 complete genpme.</title>
        <authorList>
            <person name="Tian M."/>
        </authorList>
    </citation>
    <scope>NUCLEOTIDE SEQUENCE [LARGE SCALE GENOMIC DNA]</scope>
    <source>
        <strain evidence="10 11">ZFBP1038</strain>
    </source>
</reference>
<comment type="similarity">
    <text evidence="6">Belongs to the ABC-4 integral membrane protein family.</text>
</comment>
<protein>
    <submittedName>
        <fullName evidence="10">ABC transporter permease</fullName>
    </submittedName>
</protein>
<feature type="transmembrane region" description="Helical" evidence="8">
    <location>
        <begin position="452"/>
        <end position="477"/>
    </location>
</feature>
<evidence type="ECO:0000256" key="6">
    <source>
        <dbReference type="ARBA" id="ARBA00038076"/>
    </source>
</evidence>
<feature type="domain" description="ABC3 transporter permease C-terminal" evidence="9">
    <location>
        <begin position="279"/>
        <end position="398"/>
    </location>
</feature>
<feature type="transmembrane region" description="Helical" evidence="8">
    <location>
        <begin position="366"/>
        <end position="389"/>
    </location>
</feature>
<keyword evidence="3 8" id="KW-0812">Transmembrane</keyword>
<evidence type="ECO:0000256" key="1">
    <source>
        <dbReference type="ARBA" id="ARBA00004651"/>
    </source>
</evidence>
<feature type="transmembrane region" description="Helical" evidence="8">
    <location>
        <begin position="421"/>
        <end position="440"/>
    </location>
</feature>